<accession>A0A1G4T007</accession>
<dbReference type="AlphaFoldDB" id="A0A1G4T007"/>
<dbReference type="RefSeq" id="WP_090649788.1">
    <property type="nucleotide sequence ID" value="NZ_CBCRYE010000005.1"/>
</dbReference>
<keyword evidence="3" id="KW-1185">Reference proteome</keyword>
<evidence type="ECO:0000313" key="3">
    <source>
        <dbReference type="Proteomes" id="UP000199150"/>
    </source>
</evidence>
<dbReference type="Proteomes" id="UP000199150">
    <property type="component" value="Unassembled WGS sequence"/>
</dbReference>
<feature type="signal peptide" evidence="1">
    <location>
        <begin position="1"/>
        <end position="22"/>
    </location>
</feature>
<dbReference type="STRING" id="260084.SAMN02927928_3067"/>
<organism evidence="2 3">
    <name type="scientific">Asticcacaulis taihuensis</name>
    <dbReference type="NCBI Taxonomy" id="260084"/>
    <lineage>
        <taxon>Bacteria</taxon>
        <taxon>Pseudomonadati</taxon>
        <taxon>Pseudomonadota</taxon>
        <taxon>Alphaproteobacteria</taxon>
        <taxon>Caulobacterales</taxon>
        <taxon>Caulobacteraceae</taxon>
        <taxon>Asticcacaulis</taxon>
    </lineage>
</organism>
<evidence type="ECO:0000313" key="2">
    <source>
        <dbReference type="EMBL" id="SCW74641.1"/>
    </source>
</evidence>
<reference evidence="3" key="1">
    <citation type="submission" date="2016-10" db="EMBL/GenBank/DDBJ databases">
        <authorList>
            <person name="Varghese N."/>
            <person name="Submissions S."/>
        </authorList>
    </citation>
    <scope>NUCLEOTIDE SEQUENCE [LARGE SCALE GENOMIC DNA]</scope>
    <source>
        <strain evidence="3">CGMCC 1.3431</strain>
    </source>
</reference>
<evidence type="ECO:0000256" key="1">
    <source>
        <dbReference type="SAM" id="SignalP"/>
    </source>
</evidence>
<dbReference type="OrthoDB" id="7173557at2"/>
<protein>
    <submittedName>
        <fullName evidence="2">Uncharacterized protein</fullName>
    </submittedName>
</protein>
<dbReference type="EMBL" id="FMTS01000006">
    <property type="protein sequence ID" value="SCW74641.1"/>
    <property type="molecule type" value="Genomic_DNA"/>
</dbReference>
<name>A0A1G4T007_9CAUL</name>
<gene>
    <name evidence="2" type="ORF">SAMN02927928_3067</name>
</gene>
<sequence length="117" mass="12617">MRPVCFACIMILGQAATTAALAENYTYAPPASPAVTEALQTPAKTSAAYADLKKQGNLAAVDTTPGLIRPATRIAEWTSHDDDHRGFACADKKCKTVTPVYNTRTPLEQEQNRYGSE</sequence>
<keyword evidence="1" id="KW-0732">Signal</keyword>
<proteinExistence type="predicted"/>
<feature type="chain" id="PRO_5011431601" evidence="1">
    <location>
        <begin position="23"/>
        <end position="117"/>
    </location>
</feature>